<feature type="domain" description="Cation efflux protein transmembrane" evidence="10">
    <location>
        <begin position="14"/>
        <end position="206"/>
    </location>
</feature>
<keyword evidence="5 9" id="KW-0812">Transmembrane</keyword>
<keyword evidence="4" id="KW-0410">Iron transport</keyword>
<dbReference type="Gene3D" id="1.20.1510.10">
    <property type="entry name" value="Cation efflux protein transmembrane domain"/>
    <property type="match status" value="1"/>
</dbReference>
<name>A0ABP9MW99_9GAMM</name>
<dbReference type="Proteomes" id="UP001500631">
    <property type="component" value="Unassembled WGS sequence"/>
</dbReference>
<evidence type="ECO:0000256" key="3">
    <source>
        <dbReference type="ARBA" id="ARBA00022448"/>
    </source>
</evidence>
<dbReference type="Pfam" id="PF16916">
    <property type="entry name" value="ZT_dimer"/>
    <property type="match status" value="1"/>
</dbReference>
<protein>
    <submittedName>
        <fullName evidence="12">Cation diffusion facilitator family transporter</fullName>
    </submittedName>
</protein>
<evidence type="ECO:0000256" key="9">
    <source>
        <dbReference type="SAM" id="Phobius"/>
    </source>
</evidence>
<evidence type="ECO:0000256" key="2">
    <source>
        <dbReference type="ARBA" id="ARBA00010212"/>
    </source>
</evidence>
<dbReference type="InterPro" id="IPR058533">
    <property type="entry name" value="Cation_efflux_TM"/>
</dbReference>
<keyword evidence="8 9" id="KW-0472">Membrane</keyword>
<dbReference type="NCBIfam" id="TIGR01297">
    <property type="entry name" value="CDF"/>
    <property type="match status" value="1"/>
</dbReference>
<dbReference type="InterPro" id="IPR050291">
    <property type="entry name" value="CDF_Transporter"/>
</dbReference>
<reference evidence="13" key="1">
    <citation type="journal article" date="2019" name="Int. J. Syst. Evol. Microbiol.">
        <title>The Global Catalogue of Microorganisms (GCM) 10K type strain sequencing project: providing services to taxonomists for standard genome sequencing and annotation.</title>
        <authorList>
            <consortium name="The Broad Institute Genomics Platform"/>
            <consortium name="The Broad Institute Genome Sequencing Center for Infectious Disease"/>
            <person name="Wu L."/>
            <person name="Ma J."/>
        </authorList>
    </citation>
    <scope>NUCLEOTIDE SEQUENCE [LARGE SCALE GENOMIC DNA]</scope>
    <source>
        <strain evidence="13">JCM 18424</strain>
    </source>
</reference>
<keyword evidence="4" id="KW-0408">Iron</keyword>
<keyword evidence="13" id="KW-1185">Reference proteome</keyword>
<evidence type="ECO:0000256" key="1">
    <source>
        <dbReference type="ARBA" id="ARBA00004141"/>
    </source>
</evidence>
<dbReference type="InterPro" id="IPR027469">
    <property type="entry name" value="Cation_efflux_TMD_sf"/>
</dbReference>
<feature type="transmembrane region" description="Helical" evidence="9">
    <location>
        <begin position="118"/>
        <end position="136"/>
    </location>
</feature>
<organism evidence="12 13">
    <name type="scientific">Wohlfahrtiimonas larvae</name>
    <dbReference type="NCBI Taxonomy" id="1157986"/>
    <lineage>
        <taxon>Bacteria</taxon>
        <taxon>Pseudomonadati</taxon>
        <taxon>Pseudomonadota</taxon>
        <taxon>Gammaproteobacteria</taxon>
        <taxon>Cardiobacteriales</taxon>
        <taxon>Ignatzschineriaceae</taxon>
        <taxon>Wohlfahrtiimonas</taxon>
    </lineage>
</organism>
<keyword evidence="7 9" id="KW-1133">Transmembrane helix</keyword>
<dbReference type="RefSeq" id="WP_077925467.1">
    <property type="nucleotide sequence ID" value="NZ_BAABKE010000004.1"/>
</dbReference>
<feature type="transmembrane region" description="Helical" evidence="9">
    <location>
        <begin position="45"/>
        <end position="65"/>
    </location>
</feature>
<feature type="transmembrane region" description="Helical" evidence="9">
    <location>
        <begin position="157"/>
        <end position="176"/>
    </location>
</feature>
<keyword evidence="6" id="KW-0862">Zinc</keyword>
<evidence type="ECO:0000259" key="10">
    <source>
        <dbReference type="Pfam" id="PF01545"/>
    </source>
</evidence>
<dbReference type="InterPro" id="IPR036837">
    <property type="entry name" value="Cation_efflux_CTD_sf"/>
</dbReference>
<evidence type="ECO:0000259" key="11">
    <source>
        <dbReference type="Pfam" id="PF16916"/>
    </source>
</evidence>
<dbReference type="Pfam" id="PF01545">
    <property type="entry name" value="Cation_efflux"/>
    <property type="match status" value="1"/>
</dbReference>
<evidence type="ECO:0000313" key="12">
    <source>
        <dbReference type="EMBL" id="GAA5099846.1"/>
    </source>
</evidence>
<dbReference type="SUPFAM" id="SSF161111">
    <property type="entry name" value="Cation efflux protein transmembrane domain-like"/>
    <property type="match status" value="1"/>
</dbReference>
<feature type="transmembrane region" description="Helical" evidence="9">
    <location>
        <begin position="14"/>
        <end position="33"/>
    </location>
</feature>
<evidence type="ECO:0000256" key="7">
    <source>
        <dbReference type="ARBA" id="ARBA00022989"/>
    </source>
</evidence>
<proteinExistence type="inferred from homology"/>
<accession>A0ABP9MW99</accession>
<dbReference type="PANTHER" id="PTHR43840:SF15">
    <property type="entry name" value="MITOCHONDRIAL METAL TRANSPORTER 1-RELATED"/>
    <property type="match status" value="1"/>
</dbReference>
<evidence type="ECO:0000313" key="13">
    <source>
        <dbReference type="Proteomes" id="UP001500631"/>
    </source>
</evidence>
<dbReference type="Gene3D" id="3.30.70.1350">
    <property type="entry name" value="Cation efflux protein, cytoplasmic domain"/>
    <property type="match status" value="1"/>
</dbReference>
<keyword evidence="6" id="KW-0406">Ion transport</keyword>
<comment type="caution">
    <text evidence="12">The sequence shown here is derived from an EMBL/GenBank/DDBJ whole genome shotgun (WGS) entry which is preliminary data.</text>
</comment>
<dbReference type="EMBL" id="BAABKE010000004">
    <property type="protein sequence ID" value="GAA5099846.1"/>
    <property type="molecule type" value="Genomic_DNA"/>
</dbReference>
<evidence type="ECO:0000256" key="6">
    <source>
        <dbReference type="ARBA" id="ARBA00022906"/>
    </source>
</evidence>
<sequence>MTNKAKEIIKLQKIVFIVSTILFIIKVFAWWLTGSVAILTDALESIINVVAGGFTLYSLYVSFLPKDQNHPYGHGKIEFIAAGIEGTLIALAGIYIFYEAIMQLIDNKHTIQQLGSGIILVGLAGAINYILGFITVKKGKEQKSLPLIAGGKHLMSDSYSSIALILGLGLVMLTGWLWLDSVIAICFSLFISYTGFHIIREAVAGIMDEADEELLKEYLDVLNQHRTENWIDIHNIRFIKYGSNLHLDCHLTVPWFFNTREAHKEYEKLREITHEYFEHQVELFVHIDDCVPESCEVCSRFECPLRQRKFIKKVIWDTENTTQIPRHRIENVHQQQQQNTPI</sequence>
<comment type="similarity">
    <text evidence="2">Belongs to the cation diffusion facilitator (CDF) transporter (TC 2.A.4) family. FieF subfamily.</text>
</comment>
<evidence type="ECO:0000256" key="8">
    <source>
        <dbReference type="ARBA" id="ARBA00023136"/>
    </source>
</evidence>
<comment type="subcellular location">
    <subcellularLocation>
        <location evidence="1">Membrane</location>
        <topology evidence="1">Multi-pass membrane protein</topology>
    </subcellularLocation>
</comment>
<dbReference type="PANTHER" id="PTHR43840">
    <property type="entry name" value="MITOCHONDRIAL METAL TRANSPORTER 1-RELATED"/>
    <property type="match status" value="1"/>
</dbReference>
<feature type="transmembrane region" description="Helical" evidence="9">
    <location>
        <begin position="77"/>
        <end position="98"/>
    </location>
</feature>
<gene>
    <name evidence="12" type="ORF">GCM10023338_13860</name>
</gene>
<dbReference type="InterPro" id="IPR027470">
    <property type="entry name" value="Cation_efflux_CTD"/>
</dbReference>
<keyword evidence="3" id="KW-0813">Transport</keyword>
<dbReference type="SUPFAM" id="SSF160240">
    <property type="entry name" value="Cation efflux protein cytoplasmic domain-like"/>
    <property type="match status" value="1"/>
</dbReference>
<feature type="domain" description="Cation efflux protein cytoplasmic" evidence="11">
    <location>
        <begin position="211"/>
        <end position="290"/>
    </location>
</feature>
<evidence type="ECO:0000256" key="4">
    <source>
        <dbReference type="ARBA" id="ARBA00022496"/>
    </source>
</evidence>
<keyword evidence="6" id="KW-0864">Zinc transport</keyword>
<dbReference type="InterPro" id="IPR002524">
    <property type="entry name" value="Cation_efflux"/>
</dbReference>
<evidence type="ECO:0000256" key="5">
    <source>
        <dbReference type="ARBA" id="ARBA00022692"/>
    </source>
</evidence>